<proteinExistence type="predicted"/>
<organism evidence="2 3">
    <name type="scientific">Novipirellula caenicola</name>
    <dbReference type="NCBI Taxonomy" id="1536901"/>
    <lineage>
        <taxon>Bacteria</taxon>
        <taxon>Pseudomonadati</taxon>
        <taxon>Planctomycetota</taxon>
        <taxon>Planctomycetia</taxon>
        <taxon>Pirellulales</taxon>
        <taxon>Pirellulaceae</taxon>
        <taxon>Novipirellula</taxon>
    </lineage>
</organism>
<reference evidence="2 3" key="1">
    <citation type="submission" date="2024-02" db="EMBL/GenBank/DDBJ databases">
        <title>Rhodopirellula caenicola NBRC 110016.</title>
        <authorList>
            <person name="Ichikawa N."/>
            <person name="Katano-Makiyama Y."/>
            <person name="Hidaka K."/>
        </authorList>
    </citation>
    <scope>NUCLEOTIDE SEQUENCE [LARGE SCALE GENOMIC DNA]</scope>
    <source>
        <strain evidence="2 3">NBRC 110016</strain>
    </source>
</reference>
<dbReference type="Proteomes" id="UP001416858">
    <property type="component" value="Unassembled WGS sequence"/>
</dbReference>
<evidence type="ECO:0000313" key="3">
    <source>
        <dbReference type="Proteomes" id="UP001416858"/>
    </source>
</evidence>
<protein>
    <submittedName>
        <fullName evidence="2">Uncharacterized protein</fullName>
    </submittedName>
</protein>
<sequence>MAKTANEISSLHRDRTVDSAKSPVPACLRQQVNSIDWPDL</sequence>
<evidence type="ECO:0000313" key="2">
    <source>
        <dbReference type="EMBL" id="GAA5505992.1"/>
    </source>
</evidence>
<name>A0ABP9VLB9_9BACT</name>
<accession>A0ABP9VLB9</accession>
<gene>
    <name evidence="2" type="ORF">Rcae01_01442</name>
</gene>
<keyword evidence="3" id="KW-1185">Reference proteome</keyword>
<dbReference type="EMBL" id="BAABRO010000002">
    <property type="protein sequence ID" value="GAA5505992.1"/>
    <property type="molecule type" value="Genomic_DNA"/>
</dbReference>
<evidence type="ECO:0000256" key="1">
    <source>
        <dbReference type="SAM" id="MobiDB-lite"/>
    </source>
</evidence>
<comment type="caution">
    <text evidence="2">The sequence shown here is derived from an EMBL/GenBank/DDBJ whole genome shotgun (WGS) entry which is preliminary data.</text>
</comment>
<feature type="region of interest" description="Disordered" evidence="1">
    <location>
        <begin position="1"/>
        <end position="25"/>
    </location>
</feature>